<dbReference type="RefSeq" id="WP_220197083.1">
    <property type="nucleotide sequence ID" value="NZ_BNJF01000003.1"/>
</dbReference>
<dbReference type="EMBL" id="BNJF01000003">
    <property type="protein sequence ID" value="GHO47852.1"/>
    <property type="molecule type" value="Genomic_DNA"/>
</dbReference>
<proteinExistence type="predicted"/>
<protein>
    <recommendedName>
        <fullName evidence="1">Transglutaminase-like domain-containing protein</fullName>
    </recommendedName>
</protein>
<dbReference type="InterPro" id="IPR002931">
    <property type="entry name" value="Transglutaminase-like"/>
</dbReference>
<dbReference type="Gene3D" id="3.10.620.30">
    <property type="match status" value="1"/>
</dbReference>
<organism evidence="2 3">
    <name type="scientific">Ktedonospora formicarum</name>
    <dbReference type="NCBI Taxonomy" id="2778364"/>
    <lineage>
        <taxon>Bacteria</taxon>
        <taxon>Bacillati</taxon>
        <taxon>Chloroflexota</taxon>
        <taxon>Ktedonobacteria</taxon>
        <taxon>Ktedonobacterales</taxon>
        <taxon>Ktedonobacteraceae</taxon>
        <taxon>Ktedonospora</taxon>
    </lineage>
</organism>
<comment type="caution">
    <text evidence="2">The sequence shown here is derived from an EMBL/GenBank/DDBJ whole genome shotgun (WGS) entry which is preliminary data.</text>
</comment>
<keyword evidence="3" id="KW-1185">Reference proteome</keyword>
<sequence>MKTQDYYRQQSVLTNPGRQIRLYEGLPYDMASIVKIVQNVLIPPYTELLREGYHIELEEIDNTRFGIRRMEDMLERIENRSNMPLTVERPPALRIGAICRNFAVLLVSILRHQGVPARARVGFGSYFAEPYAVDHRLAEFWQEEQGRWVRVDPMIDEVIRHRNNVAFNTLDIGPDDPFMQAGEVWQRCRTGERDPQDFGDSPTDRGMPPIRYALLQDFAYLNRCEMLGSDDWGDLITKPEADLTPDDLELLDRIATLTLNVDTHLDELQTHFAETAYGRAVQAAMPAR</sequence>
<dbReference type="Proteomes" id="UP000612362">
    <property type="component" value="Unassembled WGS sequence"/>
</dbReference>
<feature type="domain" description="Transglutaminase-like" evidence="1">
    <location>
        <begin position="92"/>
        <end position="155"/>
    </location>
</feature>
<gene>
    <name evidence="2" type="ORF">KSX_60150</name>
</gene>
<evidence type="ECO:0000313" key="3">
    <source>
        <dbReference type="Proteomes" id="UP000612362"/>
    </source>
</evidence>
<evidence type="ECO:0000259" key="1">
    <source>
        <dbReference type="SMART" id="SM00460"/>
    </source>
</evidence>
<dbReference type="SMART" id="SM00460">
    <property type="entry name" value="TGc"/>
    <property type="match status" value="1"/>
</dbReference>
<reference evidence="2" key="1">
    <citation type="submission" date="2020-10" db="EMBL/GenBank/DDBJ databases">
        <title>Taxonomic study of unclassified bacteria belonging to the class Ktedonobacteria.</title>
        <authorList>
            <person name="Yabe S."/>
            <person name="Wang C.M."/>
            <person name="Zheng Y."/>
            <person name="Sakai Y."/>
            <person name="Cavaletti L."/>
            <person name="Monciardini P."/>
            <person name="Donadio S."/>
        </authorList>
    </citation>
    <scope>NUCLEOTIDE SEQUENCE</scope>
    <source>
        <strain evidence="2">SOSP1-1</strain>
    </source>
</reference>
<accession>A0A8J3I0R0</accession>
<dbReference type="InterPro" id="IPR038765">
    <property type="entry name" value="Papain-like_cys_pep_sf"/>
</dbReference>
<dbReference type="SUPFAM" id="SSF54001">
    <property type="entry name" value="Cysteine proteinases"/>
    <property type="match status" value="1"/>
</dbReference>
<dbReference type="Pfam" id="PF01841">
    <property type="entry name" value="Transglut_core"/>
    <property type="match status" value="1"/>
</dbReference>
<evidence type="ECO:0000313" key="2">
    <source>
        <dbReference type="EMBL" id="GHO47852.1"/>
    </source>
</evidence>
<dbReference type="AlphaFoldDB" id="A0A8J3I0R0"/>
<name>A0A8J3I0R0_9CHLR</name>